<keyword evidence="4" id="KW-1185">Reference proteome</keyword>
<keyword evidence="1" id="KW-0175">Coiled coil</keyword>
<evidence type="ECO:0000313" key="4">
    <source>
        <dbReference type="Proteomes" id="UP000521943"/>
    </source>
</evidence>
<comment type="caution">
    <text evidence="3">The sequence shown here is derived from an EMBL/GenBank/DDBJ whole genome shotgun (WGS) entry which is preliminary data.</text>
</comment>
<protein>
    <submittedName>
        <fullName evidence="3">Uncharacterized protein</fullName>
    </submittedName>
</protein>
<proteinExistence type="predicted"/>
<dbReference type="Proteomes" id="UP000521943">
    <property type="component" value="Unassembled WGS sequence"/>
</dbReference>
<accession>A0A8H6I0Q2</accession>
<reference evidence="3 4" key="1">
    <citation type="submission" date="2020-07" db="EMBL/GenBank/DDBJ databases">
        <title>Comparative genomics of pyrophilous fungi reveals a link between fire events and developmental genes.</title>
        <authorList>
            <consortium name="DOE Joint Genome Institute"/>
            <person name="Steindorff A.S."/>
            <person name="Carver A."/>
            <person name="Calhoun S."/>
            <person name="Stillman K."/>
            <person name="Liu H."/>
            <person name="Lipzen A."/>
            <person name="Pangilinan J."/>
            <person name="Labutti K."/>
            <person name="Bruns T.D."/>
            <person name="Grigoriev I.V."/>
        </authorList>
    </citation>
    <scope>NUCLEOTIDE SEQUENCE [LARGE SCALE GENOMIC DNA]</scope>
    <source>
        <strain evidence="3 4">CBS 144469</strain>
    </source>
</reference>
<organism evidence="3 4">
    <name type="scientific">Ephemerocybe angulata</name>
    <dbReference type="NCBI Taxonomy" id="980116"/>
    <lineage>
        <taxon>Eukaryota</taxon>
        <taxon>Fungi</taxon>
        <taxon>Dikarya</taxon>
        <taxon>Basidiomycota</taxon>
        <taxon>Agaricomycotina</taxon>
        <taxon>Agaricomycetes</taxon>
        <taxon>Agaricomycetidae</taxon>
        <taxon>Agaricales</taxon>
        <taxon>Agaricineae</taxon>
        <taxon>Psathyrellaceae</taxon>
        <taxon>Ephemerocybe</taxon>
    </lineage>
</organism>
<gene>
    <name evidence="3" type="ORF">DFP72DRAFT_1066853</name>
</gene>
<dbReference type="EMBL" id="JACGCI010000026">
    <property type="protein sequence ID" value="KAF6756506.1"/>
    <property type="molecule type" value="Genomic_DNA"/>
</dbReference>
<evidence type="ECO:0000256" key="2">
    <source>
        <dbReference type="SAM" id="MobiDB-lite"/>
    </source>
</evidence>
<sequence>MDSAKPDLVVHRDKAPPLARWGTRNGWPSIPRLSAALPRRLNEDYPRSSETAAPLLNEPVEPIGQEATAKGAPPILIQRPPAVFPRRRAKDASDHSKQAGEEDVNTSRIKDLEARIRVLEGVKRRSRNEIRRRVEELKDSRGELTAARNELFDTQKEVDRLEETLGGLKVEVEKWRRWWLNEYHFVKLLLNLIPNSADIHTIAASSHARYKAFCATLET</sequence>
<feature type="compositionally biased region" description="Basic and acidic residues" evidence="2">
    <location>
        <begin position="90"/>
        <end position="100"/>
    </location>
</feature>
<evidence type="ECO:0000256" key="1">
    <source>
        <dbReference type="SAM" id="Coils"/>
    </source>
</evidence>
<name>A0A8H6I0Q2_9AGAR</name>
<feature type="coiled-coil region" evidence="1">
    <location>
        <begin position="109"/>
        <end position="171"/>
    </location>
</feature>
<feature type="region of interest" description="Disordered" evidence="2">
    <location>
        <begin position="66"/>
        <end position="106"/>
    </location>
</feature>
<evidence type="ECO:0000313" key="3">
    <source>
        <dbReference type="EMBL" id="KAF6756506.1"/>
    </source>
</evidence>
<dbReference type="OrthoDB" id="3119992at2759"/>
<dbReference type="AlphaFoldDB" id="A0A8H6I0Q2"/>